<dbReference type="InterPro" id="IPR000524">
    <property type="entry name" value="Tscrpt_reg_HTH_GntR"/>
</dbReference>
<dbReference type="InterPro" id="IPR036388">
    <property type="entry name" value="WH-like_DNA-bd_sf"/>
</dbReference>
<feature type="domain" description="HTH gntR-type" evidence="6">
    <location>
        <begin position="10"/>
        <end position="77"/>
    </location>
</feature>
<evidence type="ECO:0000259" key="6">
    <source>
        <dbReference type="PROSITE" id="PS50949"/>
    </source>
</evidence>
<keyword evidence="4" id="KW-0238">DNA-binding</keyword>
<dbReference type="CDD" id="cd07377">
    <property type="entry name" value="WHTH_GntR"/>
    <property type="match status" value="1"/>
</dbReference>
<keyword evidence="3" id="KW-0805">Transcription regulation</keyword>
<keyword evidence="2" id="KW-0663">Pyridoxal phosphate</keyword>
<reference evidence="7 8" key="1">
    <citation type="submission" date="2019-05" db="EMBL/GenBank/DDBJ databases">
        <title>Arcobacter sp. nov., isolated from sea sediment.</title>
        <authorList>
            <person name="Kim W."/>
        </authorList>
    </citation>
    <scope>NUCLEOTIDE SEQUENCE [LARGE SCALE GENOMIC DNA]</scope>
    <source>
        <strain evidence="7 8">CAU 1517</strain>
    </source>
</reference>
<gene>
    <name evidence="7" type="ORF">FDK22_10305</name>
</gene>
<dbReference type="InterPro" id="IPR015421">
    <property type="entry name" value="PyrdxlP-dep_Trfase_major"/>
</dbReference>
<dbReference type="EMBL" id="VANU01000004">
    <property type="protein sequence ID" value="TLP37700.1"/>
    <property type="molecule type" value="Genomic_DNA"/>
</dbReference>
<protein>
    <submittedName>
        <fullName evidence="7">PLP-dependent aminotransferase family protein</fullName>
    </submittedName>
</protein>
<dbReference type="GO" id="GO:0003677">
    <property type="term" value="F:DNA binding"/>
    <property type="evidence" value="ECO:0007669"/>
    <property type="project" value="UniProtKB-KW"/>
</dbReference>
<dbReference type="AlphaFoldDB" id="A0A5R8Y0F9"/>
<name>A0A5R8Y0F9_9BACT</name>
<evidence type="ECO:0000313" key="7">
    <source>
        <dbReference type="EMBL" id="TLP37700.1"/>
    </source>
</evidence>
<dbReference type="PROSITE" id="PS50949">
    <property type="entry name" value="HTH_GNTR"/>
    <property type="match status" value="1"/>
</dbReference>
<evidence type="ECO:0000256" key="2">
    <source>
        <dbReference type="ARBA" id="ARBA00022898"/>
    </source>
</evidence>
<dbReference type="Proteomes" id="UP000308901">
    <property type="component" value="Unassembled WGS sequence"/>
</dbReference>
<evidence type="ECO:0000256" key="1">
    <source>
        <dbReference type="ARBA" id="ARBA00005384"/>
    </source>
</evidence>
<keyword evidence="5" id="KW-0804">Transcription</keyword>
<keyword evidence="7" id="KW-0032">Aminotransferase</keyword>
<dbReference type="Gene3D" id="3.40.640.10">
    <property type="entry name" value="Type I PLP-dependent aspartate aminotransferase-like (Major domain)"/>
    <property type="match status" value="1"/>
</dbReference>
<keyword evidence="7" id="KW-0808">Transferase</keyword>
<dbReference type="InterPro" id="IPR004839">
    <property type="entry name" value="Aminotransferase_I/II_large"/>
</dbReference>
<dbReference type="RefSeq" id="WP_138152880.1">
    <property type="nucleotide sequence ID" value="NZ_VANU01000004.1"/>
</dbReference>
<dbReference type="InterPro" id="IPR036390">
    <property type="entry name" value="WH_DNA-bd_sf"/>
</dbReference>
<dbReference type="GO" id="GO:0008483">
    <property type="term" value="F:transaminase activity"/>
    <property type="evidence" value="ECO:0007669"/>
    <property type="project" value="UniProtKB-KW"/>
</dbReference>
<organism evidence="7 8">
    <name type="scientific">Arcobacter arenosus</name>
    <dbReference type="NCBI Taxonomy" id="2576037"/>
    <lineage>
        <taxon>Bacteria</taxon>
        <taxon>Pseudomonadati</taxon>
        <taxon>Campylobacterota</taxon>
        <taxon>Epsilonproteobacteria</taxon>
        <taxon>Campylobacterales</taxon>
        <taxon>Arcobacteraceae</taxon>
        <taxon>Arcobacter</taxon>
    </lineage>
</organism>
<dbReference type="SUPFAM" id="SSF53383">
    <property type="entry name" value="PLP-dependent transferases"/>
    <property type="match status" value="1"/>
</dbReference>
<dbReference type="OrthoDB" id="9808770at2"/>
<evidence type="ECO:0000256" key="4">
    <source>
        <dbReference type="ARBA" id="ARBA00023125"/>
    </source>
</evidence>
<comment type="caution">
    <text evidence="7">The sequence shown here is derived from an EMBL/GenBank/DDBJ whole genome shotgun (WGS) entry which is preliminary data.</text>
</comment>
<comment type="similarity">
    <text evidence="1">In the C-terminal section; belongs to the class-I pyridoxal-phosphate-dependent aminotransferase family.</text>
</comment>
<proteinExistence type="inferred from homology"/>
<dbReference type="PANTHER" id="PTHR46577">
    <property type="entry name" value="HTH-TYPE TRANSCRIPTIONAL REGULATORY PROTEIN GABR"/>
    <property type="match status" value="1"/>
</dbReference>
<dbReference type="PANTHER" id="PTHR46577:SF1">
    <property type="entry name" value="HTH-TYPE TRANSCRIPTIONAL REGULATORY PROTEIN GABR"/>
    <property type="match status" value="1"/>
</dbReference>
<evidence type="ECO:0000256" key="5">
    <source>
        <dbReference type="ARBA" id="ARBA00023163"/>
    </source>
</evidence>
<dbReference type="SUPFAM" id="SSF46785">
    <property type="entry name" value="Winged helix' DNA-binding domain"/>
    <property type="match status" value="1"/>
</dbReference>
<dbReference type="SMART" id="SM00345">
    <property type="entry name" value="HTH_GNTR"/>
    <property type="match status" value="1"/>
</dbReference>
<sequence>MLKINKNDSKPLHIQLYEELKKDILSAMKAGDKLPSIRKIVSTYNISKITVENAYSQLVVEGYIESIPKSGFFVSEDLYSSIALEQTKEIKKEKEFEYLYDFYPARLSSDTFPLKIWKRVYNKVINDSLHLGKYQDGQGEFGLRKEISKYLIESRGVNCNPSSIVVCSGFPNATSLIARILKDEYKSLAMENPGYYIVKGVFEDYGFKIDKIPIEKNGLDIKFLENSNSKIVYITPSHQYPTGVTTSISKRIKLLEWAKLNDGYIIEDDYDSELSFVNKPIPSMQGLDKNQRVIYMGTFAKSFSPAIRVSYVVLPNTLLEKYNLLYDSSISRVDLTLQKTLEEFMAKGFWEKHLRKIRTINKKKHNLMKKAIENYLGEYVNILSEGAGLNINIYPKTNFDWQKFKNLGEENKIKLYFASDVSGGDWEACRLGFGGFKENEIENAIKAFSKIWLESII</sequence>
<keyword evidence="8" id="KW-1185">Reference proteome</keyword>
<dbReference type="InterPro" id="IPR015424">
    <property type="entry name" value="PyrdxlP-dep_Trfase"/>
</dbReference>
<dbReference type="Pfam" id="PF00392">
    <property type="entry name" value="GntR"/>
    <property type="match status" value="1"/>
</dbReference>
<dbReference type="InterPro" id="IPR051446">
    <property type="entry name" value="HTH_trans_reg/aminotransferase"/>
</dbReference>
<dbReference type="Pfam" id="PF00155">
    <property type="entry name" value="Aminotran_1_2"/>
    <property type="match status" value="1"/>
</dbReference>
<accession>A0A5R8Y0F9</accession>
<dbReference type="GO" id="GO:0030170">
    <property type="term" value="F:pyridoxal phosphate binding"/>
    <property type="evidence" value="ECO:0007669"/>
    <property type="project" value="InterPro"/>
</dbReference>
<dbReference type="CDD" id="cd00609">
    <property type="entry name" value="AAT_like"/>
    <property type="match status" value="1"/>
</dbReference>
<dbReference type="GO" id="GO:0003700">
    <property type="term" value="F:DNA-binding transcription factor activity"/>
    <property type="evidence" value="ECO:0007669"/>
    <property type="project" value="InterPro"/>
</dbReference>
<dbReference type="Gene3D" id="1.10.10.10">
    <property type="entry name" value="Winged helix-like DNA-binding domain superfamily/Winged helix DNA-binding domain"/>
    <property type="match status" value="1"/>
</dbReference>
<evidence type="ECO:0000313" key="8">
    <source>
        <dbReference type="Proteomes" id="UP000308901"/>
    </source>
</evidence>
<evidence type="ECO:0000256" key="3">
    <source>
        <dbReference type="ARBA" id="ARBA00023015"/>
    </source>
</evidence>